<evidence type="ECO:0008006" key="4">
    <source>
        <dbReference type="Google" id="ProtNLM"/>
    </source>
</evidence>
<feature type="compositionally biased region" description="Acidic residues" evidence="1">
    <location>
        <begin position="134"/>
        <end position="144"/>
    </location>
</feature>
<protein>
    <recommendedName>
        <fullName evidence="4">PCRF domain-containing protein</fullName>
    </recommendedName>
</protein>
<accession>A0ABT1JIE5</accession>
<evidence type="ECO:0000256" key="1">
    <source>
        <dbReference type="SAM" id="MobiDB-lite"/>
    </source>
</evidence>
<evidence type="ECO:0000313" key="2">
    <source>
        <dbReference type="EMBL" id="MCP2332280.1"/>
    </source>
</evidence>
<name>A0ABT1JIE5_ACTCY</name>
<organism evidence="2 3">
    <name type="scientific">Actinoalloteichus caeruleus DSM 43889</name>
    <dbReference type="NCBI Taxonomy" id="1120930"/>
    <lineage>
        <taxon>Bacteria</taxon>
        <taxon>Bacillati</taxon>
        <taxon>Actinomycetota</taxon>
        <taxon>Actinomycetes</taxon>
        <taxon>Pseudonocardiales</taxon>
        <taxon>Pseudonocardiaceae</taxon>
        <taxon>Actinoalloteichus</taxon>
        <taxon>Actinoalloteichus cyanogriseus</taxon>
    </lineage>
</organism>
<feature type="region of interest" description="Disordered" evidence="1">
    <location>
        <begin position="123"/>
        <end position="144"/>
    </location>
</feature>
<evidence type="ECO:0000313" key="3">
    <source>
        <dbReference type="Proteomes" id="UP000791080"/>
    </source>
</evidence>
<comment type="caution">
    <text evidence="2">The sequence shown here is derived from an EMBL/GenBank/DDBJ whole genome shotgun (WGS) entry which is preliminary data.</text>
</comment>
<dbReference type="Proteomes" id="UP000791080">
    <property type="component" value="Unassembled WGS sequence"/>
</dbReference>
<dbReference type="RefSeq" id="WP_155886019.1">
    <property type="nucleotide sequence ID" value="NZ_AUBJ02000001.1"/>
</dbReference>
<proteinExistence type="predicted"/>
<gene>
    <name evidence="2" type="ORF">G443_002550</name>
</gene>
<dbReference type="EMBL" id="AUBJ02000001">
    <property type="protein sequence ID" value="MCP2332280.1"/>
    <property type="molecule type" value="Genomic_DNA"/>
</dbReference>
<reference evidence="2 3" key="2">
    <citation type="submission" date="2022-06" db="EMBL/GenBank/DDBJ databases">
        <title>Genomic Encyclopedia of Type Strains, Phase I: the one thousand microbial genomes (KMG-I) project.</title>
        <authorList>
            <person name="Kyrpides N."/>
        </authorList>
    </citation>
    <scope>NUCLEOTIDE SEQUENCE [LARGE SCALE GENOMIC DNA]</scope>
    <source>
        <strain evidence="2 3">DSM 43889</strain>
    </source>
</reference>
<keyword evidence="3" id="KW-1185">Reference proteome</keyword>
<reference evidence="2 3" key="1">
    <citation type="submission" date="2013-07" db="EMBL/GenBank/DDBJ databases">
        <authorList>
            <consortium name="DOE Joint Genome Institute"/>
            <person name="Reeve W."/>
            <person name="Huntemann M."/>
            <person name="Han J."/>
            <person name="Chen A."/>
            <person name="Kyrpides N."/>
            <person name="Mavromatis K."/>
            <person name="Markowitz V."/>
            <person name="Palaniappan K."/>
            <person name="Ivanova N."/>
            <person name="Schaumberg A."/>
            <person name="Pati A."/>
            <person name="Liolios K."/>
            <person name="Nordberg H.P."/>
            <person name="Cantor M.N."/>
            <person name="Hua S.X."/>
            <person name="Woyke T."/>
        </authorList>
    </citation>
    <scope>NUCLEOTIDE SEQUENCE [LARGE SCALE GENOMIC DNA]</scope>
    <source>
        <strain evidence="2 3">DSM 43889</strain>
    </source>
</reference>
<sequence length="144" mass="16201">MTSPGFDQDSWKTPQVRAAEAQLGEAMARSRELIRELERLQPPAPPQVTEADVRQMEEAAKRVDADPAMRALQTRVEAGTLSWRDVLEGRAYDDPDVRLALESQMTEMRDIFQQFEEGHTLDDVIEARRQAESGGEDGDGGFLR</sequence>